<keyword evidence="5" id="KW-1185">Reference proteome</keyword>
<dbReference type="InterPro" id="IPR029052">
    <property type="entry name" value="Metallo-depent_PP-like"/>
</dbReference>
<dbReference type="EMBL" id="AP024484">
    <property type="protein sequence ID" value="BCS84639.1"/>
    <property type="molecule type" value="Genomic_DNA"/>
</dbReference>
<dbReference type="Pfam" id="PF00149">
    <property type="entry name" value="Metallophos"/>
    <property type="match status" value="1"/>
</dbReference>
<proteinExistence type="predicted"/>
<evidence type="ECO:0000313" key="5">
    <source>
        <dbReference type="Proteomes" id="UP001319045"/>
    </source>
</evidence>
<accession>A0ABN6EFQ4</accession>
<dbReference type="InterPro" id="IPR004843">
    <property type="entry name" value="Calcineurin-like_PHP"/>
</dbReference>
<reference evidence="4 5" key="1">
    <citation type="journal article" date="2022" name="Int. J. Syst. Evol. Microbiol.">
        <title>Prevotella herbatica sp. nov., a plant polysaccharide-decomposing anaerobic bacterium isolated from a methanogenic reactor.</title>
        <authorList>
            <person name="Uek A."/>
            <person name="Tonouchi A."/>
            <person name="Kaku N."/>
            <person name="Ueki K."/>
        </authorList>
    </citation>
    <scope>NUCLEOTIDE SEQUENCE [LARGE SCALE GENOMIC DNA]</scope>
    <source>
        <strain evidence="4 5">WR041</strain>
    </source>
</reference>
<dbReference type="SUPFAM" id="SSF56300">
    <property type="entry name" value="Metallo-dependent phosphatases"/>
    <property type="match status" value="1"/>
</dbReference>
<evidence type="ECO:0000256" key="1">
    <source>
        <dbReference type="ARBA" id="ARBA00022723"/>
    </source>
</evidence>
<organism evidence="4 5">
    <name type="scientific">Prevotella herbatica</name>
    <dbReference type="NCBI Taxonomy" id="2801997"/>
    <lineage>
        <taxon>Bacteria</taxon>
        <taxon>Pseudomonadati</taxon>
        <taxon>Bacteroidota</taxon>
        <taxon>Bacteroidia</taxon>
        <taxon>Bacteroidales</taxon>
        <taxon>Prevotellaceae</taxon>
        <taxon>Prevotella</taxon>
    </lineage>
</organism>
<dbReference type="Gene3D" id="3.60.21.10">
    <property type="match status" value="1"/>
</dbReference>
<dbReference type="PANTHER" id="PTHR31302:SF31">
    <property type="entry name" value="PHOSPHODIESTERASE YAEI"/>
    <property type="match status" value="1"/>
</dbReference>
<keyword evidence="1" id="KW-0479">Metal-binding</keyword>
<evidence type="ECO:0000259" key="3">
    <source>
        <dbReference type="Pfam" id="PF00149"/>
    </source>
</evidence>
<sequence>MIIYGFTIGPRKLEVVNVDIPIKGLPQSFNGLRIVLFSDAHINSFHNIMEDCLVRDIDTISALKPNIICFAGDLQNIQPSELYRYKNLLSRIAKNTNVPVYSVLGNHDYSMYQTGTPQEKAANERKLREYEKSIGWQLLNNEHKAYYSANHKDSIIIAGEGNCGTGRFPDRSDMKKTMRGVKKNDCVILMQHDPMTWESRILPKSNAALTLSGHTHGGQISIFGLRPTAFVYPNDRGLYEKQGRYLYVTSGIGALLPFRLGVTAEITVITLKIKK</sequence>
<gene>
    <name evidence="4" type="ORF">prwr041_05320</name>
</gene>
<evidence type="ECO:0000256" key="2">
    <source>
        <dbReference type="ARBA" id="ARBA00022801"/>
    </source>
</evidence>
<feature type="domain" description="Calcineurin-like phosphoesterase" evidence="3">
    <location>
        <begin position="32"/>
        <end position="217"/>
    </location>
</feature>
<dbReference type="PANTHER" id="PTHR31302">
    <property type="entry name" value="TRANSMEMBRANE PROTEIN WITH METALLOPHOSPHOESTERASE DOMAIN-RELATED"/>
    <property type="match status" value="1"/>
</dbReference>
<protein>
    <recommendedName>
        <fullName evidence="3">Calcineurin-like phosphoesterase domain-containing protein</fullName>
    </recommendedName>
</protein>
<dbReference type="InterPro" id="IPR051158">
    <property type="entry name" value="Metallophosphoesterase_sf"/>
</dbReference>
<name>A0ABN6EFQ4_9BACT</name>
<evidence type="ECO:0000313" key="4">
    <source>
        <dbReference type="EMBL" id="BCS84639.1"/>
    </source>
</evidence>
<keyword evidence="2" id="KW-0378">Hydrolase</keyword>
<dbReference type="Proteomes" id="UP001319045">
    <property type="component" value="Chromosome"/>
</dbReference>